<reference evidence="2 3" key="1">
    <citation type="submission" date="2016-10" db="EMBL/GenBank/DDBJ databases">
        <authorList>
            <person name="de Groot N.N."/>
        </authorList>
    </citation>
    <scope>NUCLEOTIDE SEQUENCE [LARGE SCALE GENOMIC DNA]</scope>
    <source>
        <strain evidence="2 3">DSM 19938</strain>
    </source>
</reference>
<dbReference type="EMBL" id="FNXY01000005">
    <property type="protein sequence ID" value="SEJ16148.1"/>
    <property type="molecule type" value="Genomic_DNA"/>
</dbReference>
<keyword evidence="3" id="KW-1185">Reference proteome</keyword>
<evidence type="ECO:0000313" key="2">
    <source>
        <dbReference type="EMBL" id="SEJ16148.1"/>
    </source>
</evidence>
<protein>
    <submittedName>
        <fullName evidence="2">Uncharacterized protein</fullName>
    </submittedName>
</protein>
<keyword evidence="1" id="KW-0472">Membrane</keyword>
<organism evidence="2 3">
    <name type="scientific">Dyadobacter koreensis</name>
    <dbReference type="NCBI Taxonomy" id="408657"/>
    <lineage>
        <taxon>Bacteria</taxon>
        <taxon>Pseudomonadati</taxon>
        <taxon>Bacteroidota</taxon>
        <taxon>Cytophagia</taxon>
        <taxon>Cytophagales</taxon>
        <taxon>Spirosomataceae</taxon>
        <taxon>Dyadobacter</taxon>
    </lineage>
</organism>
<dbReference type="STRING" id="408657.SAMN04487995_3541"/>
<keyword evidence="1" id="KW-1133">Transmembrane helix</keyword>
<sequence>MICFSFEKVELIGIGANLIFLGVVAYVLILLIIALNLSIKVLRKKLKE</sequence>
<accession>A0A1H6WGP8</accession>
<name>A0A1H6WGP8_9BACT</name>
<dbReference type="Proteomes" id="UP000199532">
    <property type="component" value="Unassembled WGS sequence"/>
</dbReference>
<proteinExistence type="predicted"/>
<evidence type="ECO:0000256" key="1">
    <source>
        <dbReference type="SAM" id="Phobius"/>
    </source>
</evidence>
<gene>
    <name evidence="2" type="ORF">SAMN04487995_3541</name>
</gene>
<dbReference type="AlphaFoldDB" id="A0A1H6WGP8"/>
<keyword evidence="1" id="KW-0812">Transmembrane</keyword>
<evidence type="ECO:0000313" key="3">
    <source>
        <dbReference type="Proteomes" id="UP000199532"/>
    </source>
</evidence>
<feature type="transmembrane region" description="Helical" evidence="1">
    <location>
        <begin position="12"/>
        <end position="37"/>
    </location>
</feature>